<protein>
    <submittedName>
        <fullName evidence="1">Uncharacterized protein</fullName>
    </submittedName>
</protein>
<reference evidence="1 2" key="1">
    <citation type="journal article" date="2016" name="Nat. Commun.">
        <title>Thousands of microbial genomes shed light on interconnected biogeochemical processes in an aquifer system.</title>
        <authorList>
            <person name="Anantharaman K."/>
            <person name="Brown C.T."/>
            <person name="Hug L.A."/>
            <person name="Sharon I."/>
            <person name="Castelle C.J."/>
            <person name="Probst A.J."/>
            <person name="Thomas B.C."/>
            <person name="Singh A."/>
            <person name="Wilkins M.J."/>
            <person name="Karaoz U."/>
            <person name="Brodie E.L."/>
            <person name="Williams K.H."/>
            <person name="Hubbard S.S."/>
            <person name="Banfield J.F."/>
        </authorList>
    </citation>
    <scope>NUCLEOTIDE SEQUENCE [LARGE SCALE GENOMIC DNA]</scope>
</reference>
<organism evidence="1 2">
    <name type="scientific">candidate division WWE3 bacterium RIFCSPHIGHO2_02_FULL_38_14</name>
    <dbReference type="NCBI Taxonomy" id="1802620"/>
    <lineage>
        <taxon>Bacteria</taxon>
        <taxon>Katanobacteria</taxon>
    </lineage>
</organism>
<evidence type="ECO:0000313" key="1">
    <source>
        <dbReference type="EMBL" id="OGC53646.1"/>
    </source>
</evidence>
<gene>
    <name evidence="1" type="ORF">A3D91_04370</name>
</gene>
<comment type="caution">
    <text evidence="1">The sequence shown here is derived from an EMBL/GenBank/DDBJ whole genome shotgun (WGS) entry which is preliminary data.</text>
</comment>
<dbReference type="EMBL" id="MEVD01000013">
    <property type="protein sequence ID" value="OGC53646.1"/>
    <property type="molecule type" value="Genomic_DNA"/>
</dbReference>
<proteinExistence type="predicted"/>
<sequence>MRDESTQAVYESLPLIIRDHEKEIRDIYESIGWDVPNEELKDLDKIEANEQYFMIIADSAAELVDKLNEINFEVDDRFGDDVKSAFRFLVEKKSVLVDYLQAAQLGTGNDSTLRYEDDARKYLSCLLLIEELLTEDDLLQMYELFGNGEKEIAHEDAGLGDEVMGDLENDVYLITVIIRADLYITQRKLRLLRQ</sequence>
<name>A0A1F4V8W9_UNCKA</name>
<evidence type="ECO:0000313" key="2">
    <source>
        <dbReference type="Proteomes" id="UP000178127"/>
    </source>
</evidence>
<dbReference type="AlphaFoldDB" id="A0A1F4V8W9"/>
<accession>A0A1F4V8W9</accession>
<dbReference type="Proteomes" id="UP000178127">
    <property type="component" value="Unassembled WGS sequence"/>
</dbReference>